<gene>
    <name evidence="2" type="primary">Acey_s0298.g1755</name>
    <name evidence="2" type="ORF">Y032_0298g1755</name>
</gene>
<feature type="region of interest" description="Disordered" evidence="1">
    <location>
        <begin position="41"/>
        <end position="64"/>
    </location>
</feature>
<dbReference type="EMBL" id="JARK01001634">
    <property type="protein sequence ID" value="EYB85431.1"/>
    <property type="molecule type" value="Genomic_DNA"/>
</dbReference>
<dbReference type="AlphaFoldDB" id="A0A016S4M1"/>
<accession>A0A016S4M1</accession>
<comment type="caution">
    <text evidence="2">The sequence shown here is derived from an EMBL/GenBank/DDBJ whole genome shotgun (WGS) entry which is preliminary data.</text>
</comment>
<organism evidence="2 3">
    <name type="scientific">Ancylostoma ceylanicum</name>
    <dbReference type="NCBI Taxonomy" id="53326"/>
    <lineage>
        <taxon>Eukaryota</taxon>
        <taxon>Metazoa</taxon>
        <taxon>Ecdysozoa</taxon>
        <taxon>Nematoda</taxon>
        <taxon>Chromadorea</taxon>
        <taxon>Rhabditida</taxon>
        <taxon>Rhabditina</taxon>
        <taxon>Rhabditomorpha</taxon>
        <taxon>Strongyloidea</taxon>
        <taxon>Ancylostomatidae</taxon>
        <taxon>Ancylostomatinae</taxon>
        <taxon>Ancylostoma</taxon>
    </lineage>
</organism>
<reference evidence="3" key="1">
    <citation type="journal article" date="2015" name="Nat. Genet.">
        <title>The genome and transcriptome of the zoonotic hookworm Ancylostoma ceylanicum identify infection-specific gene families.</title>
        <authorList>
            <person name="Schwarz E.M."/>
            <person name="Hu Y."/>
            <person name="Antoshechkin I."/>
            <person name="Miller M.M."/>
            <person name="Sternberg P.W."/>
            <person name="Aroian R.V."/>
        </authorList>
    </citation>
    <scope>NUCLEOTIDE SEQUENCE</scope>
    <source>
        <strain evidence="3">HY135</strain>
    </source>
</reference>
<dbReference type="Proteomes" id="UP000024635">
    <property type="component" value="Unassembled WGS sequence"/>
</dbReference>
<evidence type="ECO:0000313" key="2">
    <source>
        <dbReference type="EMBL" id="EYB85431.1"/>
    </source>
</evidence>
<proteinExistence type="predicted"/>
<sequence length="88" mass="9460">MAQMKGVVIAKIEQDIMNDRGAAIAFVQGSRGEIVQKGNKDITGHRMLPQERSQASLKKGSEQGLSVKDSSLCSGLGIIICAWLGKQF</sequence>
<evidence type="ECO:0000256" key="1">
    <source>
        <dbReference type="SAM" id="MobiDB-lite"/>
    </source>
</evidence>
<name>A0A016S4M1_9BILA</name>
<protein>
    <submittedName>
        <fullName evidence="2">Uncharacterized protein</fullName>
    </submittedName>
</protein>
<keyword evidence="3" id="KW-1185">Reference proteome</keyword>
<evidence type="ECO:0000313" key="3">
    <source>
        <dbReference type="Proteomes" id="UP000024635"/>
    </source>
</evidence>